<proteinExistence type="predicted"/>
<organism evidence="1">
    <name type="scientific">Rhizophora mucronata</name>
    <name type="common">Asiatic mangrove</name>
    <dbReference type="NCBI Taxonomy" id="61149"/>
    <lineage>
        <taxon>Eukaryota</taxon>
        <taxon>Viridiplantae</taxon>
        <taxon>Streptophyta</taxon>
        <taxon>Embryophyta</taxon>
        <taxon>Tracheophyta</taxon>
        <taxon>Spermatophyta</taxon>
        <taxon>Magnoliopsida</taxon>
        <taxon>eudicotyledons</taxon>
        <taxon>Gunneridae</taxon>
        <taxon>Pentapetalae</taxon>
        <taxon>rosids</taxon>
        <taxon>fabids</taxon>
        <taxon>Malpighiales</taxon>
        <taxon>Rhizophoraceae</taxon>
        <taxon>Rhizophora</taxon>
    </lineage>
</organism>
<protein>
    <submittedName>
        <fullName evidence="1">Uncharacterized protein LOC105133578 isoform X2</fullName>
    </submittedName>
</protein>
<reference evidence="1" key="1">
    <citation type="submission" date="2018-02" db="EMBL/GenBank/DDBJ databases">
        <title>Rhizophora mucronata_Transcriptome.</title>
        <authorList>
            <person name="Meera S.P."/>
            <person name="Sreeshan A."/>
            <person name="Augustine A."/>
        </authorList>
    </citation>
    <scope>NUCLEOTIDE SEQUENCE</scope>
    <source>
        <tissue evidence="1">Leaf</tissue>
    </source>
</reference>
<accession>A0A2P2L573</accession>
<sequence>MTLQPFYTAFSLQIPYSYNLPTSPRAYVPGALVTKADSQYRFLHIEPNT</sequence>
<dbReference type="AlphaFoldDB" id="A0A2P2L573"/>
<name>A0A2P2L573_RHIMU</name>
<evidence type="ECO:0000313" key="1">
    <source>
        <dbReference type="EMBL" id="MBX13101.1"/>
    </source>
</evidence>
<dbReference type="EMBL" id="GGEC01032617">
    <property type="protein sequence ID" value="MBX13101.1"/>
    <property type="molecule type" value="Transcribed_RNA"/>
</dbReference>